<dbReference type="EMBL" id="CACVBS010000046">
    <property type="protein sequence ID" value="CAA7264764.1"/>
    <property type="molecule type" value="Genomic_DNA"/>
</dbReference>
<evidence type="ECO:0000256" key="2">
    <source>
        <dbReference type="SAM" id="Phobius"/>
    </source>
</evidence>
<feature type="region of interest" description="Disordered" evidence="1">
    <location>
        <begin position="702"/>
        <end position="722"/>
    </location>
</feature>
<dbReference type="AlphaFoldDB" id="A0A8S0VW60"/>
<evidence type="ECO:0000256" key="1">
    <source>
        <dbReference type="SAM" id="MobiDB-lite"/>
    </source>
</evidence>
<keyword evidence="2" id="KW-0812">Transmembrane</keyword>
<dbReference type="Pfam" id="PF20153">
    <property type="entry name" value="DUF6535"/>
    <property type="match status" value="1"/>
</dbReference>
<organism evidence="4 5">
    <name type="scientific">Cyclocybe aegerita</name>
    <name type="common">Black poplar mushroom</name>
    <name type="synonym">Agrocybe aegerita</name>
    <dbReference type="NCBI Taxonomy" id="1973307"/>
    <lineage>
        <taxon>Eukaryota</taxon>
        <taxon>Fungi</taxon>
        <taxon>Dikarya</taxon>
        <taxon>Basidiomycota</taxon>
        <taxon>Agaricomycotina</taxon>
        <taxon>Agaricomycetes</taxon>
        <taxon>Agaricomycetidae</taxon>
        <taxon>Agaricales</taxon>
        <taxon>Agaricineae</taxon>
        <taxon>Bolbitiaceae</taxon>
        <taxon>Cyclocybe</taxon>
    </lineage>
</organism>
<keyword evidence="2" id="KW-1133">Transmembrane helix</keyword>
<feature type="transmembrane region" description="Helical" evidence="2">
    <location>
        <begin position="117"/>
        <end position="143"/>
    </location>
</feature>
<evidence type="ECO:0000313" key="5">
    <source>
        <dbReference type="Proteomes" id="UP000467700"/>
    </source>
</evidence>
<reference evidence="4 5" key="1">
    <citation type="submission" date="2020-01" db="EMBL/GenBank/DDBJ databases">
        <authorList>
            <person name="Gupta K D."/>
        </authorList>
    </citation>
    <scope>NUCLEOTIDE SEQUENCE [LARGE SCALE GENOMIC DNA]</scope>
</reference>
<comment type="caution">
    <text evidence="4">The sequence shown here is derived from an EMBL/GenBank/DDBJ whole genome shotgun (WGS) entry which is preliminary data.</text>
</comment>
<feature type="transmembrane region" description="Helical" evidence="2">
    <location>
        <begin position="188"/>
        <end position="208"/>
    </location>
</feature>
<protein>
    <recommendedName>
        <fullName evidence="3">DUF6535 domain-containing protein</fullName>
    </recommendedName>
</protein>
<dbReference type="InterPro" id="IPR045338">
    <property type="entry name" value="DUF6535"/>
</dbReference>
<name>A0A8S0VW60_CYCAE</name>
<sequence length="722" mass="80760">MAEGKTADGYQPYRYDDPSASLWSAYLSKSEKYDRTMAQNWKGDMDSILIFAGLFSASVTAFIIESYKTLNPEPSDTTVLLLSQISQQLGLLSTNTSSIPVSPPLLILDQDSFSPPISAIICNVLWFLSLGFSLVSALSATLVEQWTRHYLQSSHSKPTPQDRARISAYLYQGVEKYRMAAIVETIPLLLHISLFLFFAGLIAFLIPVNRGLEFLVLVMLLICCLLYIFITALPIFRLSSPYWTPLSTFSWLVLRKIGLLRRRDTDGNDVPISCPMNEARELEAMEVTPERDQRDLKAMCWTLNSLREDNEFEPFVEVIPSVVSGFDYSAKWLLETLLHHEDISIKLGYRIPRLLASCATGLLHPSVAHKRAITCLKAIWSLTMLSMPKPAAASQSSSYREMLKFREDMFDLLFNVKKAIPSPEVQDHILSASIVVARSLLDMQVGRAHSLEAELLAALETGKPVPTRKGSIDVAHIPFYDKGDVLDASKQRILLLEAQIVSCTEFTTPLPHVMMEAIALHHARAASLAANSAFGLDRKAANEILESVRSLQKTFNQAGFNLALEYVVNMLESDTIPHEAHNTIRRTFFRIDFKKKARKEFTKESQERLVNYLEEAVEYTTTGTTRLPRSILAILFGLTRALSEPTLIVKAISIIENYKKVTSDESVPGILTSLARALPRDTPVSLPLDLFSSHLYTDAKPMRKQTKSRANTLASVSEATLS</sequence>
<feature type="transmembrane region" description="Helical" evidence="2">
    <location>
        <begin position="214"/>
        <end position="236"/>
    </location>
</feature>
<dbReference type="Proteomes" id="UP000467700">
    <property type="component" value="Unassembled WGS sequence"/>
</dbReference>
<keyword evidence="5" id="KW-1185">Reference proteome</keyword>
<keyword evidence="2" id="KW-0472">Membrane</keyword>
<feature type="compositionally biased region" description="Polar residues" evidence="1">
    <location>
        <begin position="708"/>
        <end position="722"/>
    </location>
</feature>
<feature type="domain" description="DUF6535" evidence="3">
    <location>
        <begin position="23"/>
        <end position="206"/>
    </location>
</feature>
<accession>A0A8S0VW60</accession>
<dbReference type="OrthoDB" id="2995154at2759"/>
<evidence type="ECO:0000313" key="4">
    <source>
        <dbReference type="EMBL" id="CAA7264764.1"/>
    </source>
</evidence>
<evidence type="ECO:0000259" key="3">
    <source>
        <dbReference type="Pfam" id="PF20153"/>
    </source>
</evidence>
<proteinExistence type="predicted"/>
<feature type="transmembrane region" description="Helical" evidence="2">
    <location>
        <begin position="45"/>
        <end position="64"/>
    </location>
</feature>
<gene>
    <name evidence="4" type="ORF">AAE3_LOCUS7069</name>
</gene>